<reference evidence="1 2" key="1">
    <citation type="submission" date="2018-10" db="EMBL/GenBank/DDBJ databases">
        <authorList>
            <person name="Li J."/>
        </authorList>
    </citation>
    <scope>NUCLEOTIDE SEQUENCE [LARGE SCALE GENOMIC DNA]</scope>
    <source>
        <strain evidence="1 2">ZD1-4</strain>
    </source>
</reference>
<comment type="caution">
    <text evidence="1">The sequence shown here is derived from an EMBL/GenBank/DDBJ whole genome shotgun (WGS) entry which is preliminary data.</text>
</comment>
<name>A0A3L7J582_9MICO</name>
<evidence type="ECO:0000313" key="2">
    <source>
        <dbReference type="Proteomes" id="UP000282460"/>
    </source>
</evidence>
<sequence>MADPGRLELILRKPTVGWFPKPTVIFNGRGQPAQWGTGTWQVSPTDPTEVTVFLFNRLWKFGRASVTISPGDHTPLLYRPPLFFVGPGRLARVSNESKKRMPLAR</sequence>
<proteinExistence type="predicted"/>
<gene>
    <name evidence="1" type="ORF">D9V28_02650</name>
</gene>
<accession>A0A3L7J582</accession>
<dbReference type="RefSeq" id="WP_121658143.1">
    <property type="nucleotide sequence ID" value="NZ_BMEK01000001.1"/>
</dbReference>
<keyword evidence="2" id="KW-1185">Reference proteome</keyword>
<protein>
    <submittedName>
        <fullName evidence="1">Uncharacterized protein</fullName>
    </submittedName>
</protein>
<dbReference type="OrthoDB" id="5119752at2"/>
<dbReference type="Proteomes" id="UP000282460">
    <property type="component" value="Unassembled WGS sequence"/>
</dbReference>
<organism evidence="1 2">
    <name type="scientific">Mycetocola zhadangensis</name>
    <dbReference type="NCBI Taxonomy" id="1164595"/>
    <lineage>
        <taxon>Bacteria</taxon>
        <taxon>Bacillati</taxon>
        <taxon>Actinomycetota</taxon>
        <taxon>Actinomycetes</taxon>
        <taxon>Micrococcales</taxon>
        <taxon>Microbacteriaceae</taxon>
        <taxon>Mycetocola</taxon>
    </lineage>
</organism>
<dbReference type="EMBL" id="RCWJ01000001">
    <property type="protein sequence ID" value="RLQ85777.1"/>
    <property type="molecule type" value="Genomic_DNA"/>
</dbReference>
<dbReference type="AlphaFoldDB" id="A0A3L7J582"/>
<evidence type="ECO:0000313" key="1">
    <source>
        <dbReference type="EMBL" id="RLQ85777.1"/>
    </source>
</evidence>